<reference evidence="1 2" key="1">
    <citation type="submission" date="2018-03" db="EMBL/GenBank/DDBJ databases">
        <title>Aquarubrobacter algicola gen. nov., sp. nov., a novel actinobacterium isolated from shallow eutrophic lake during the end of cyanobacterial harmful algal blooms.</title>
        <authorList>
            <person name="Chun S.J."/>
        </authorList>
    </citation>
    <scope>NUCLEOTIDE SEQUENCE [LARGE SCALE GENOMIC DNA]</scope>
    <source>
        <strain evidence="1 2">Seoho-28</strain>
    </source>
</reference>
<evidence type="ECO:0000313" key="1">
    <source>
        <dbReference type="EMBL" id="PTL60140.1"/>
    </source>
</evidence>
<dbReference type="SUPFAM" id="SSF52309">
    <property type="entry name" value="N-(deoxy)ribosyltransferase-like"/>
    <property type="match status" value="1"/>
</dbReference>
<comment type="caution">
    <text evidence="1">The sequence shown here is derived from an EMBL/GenBank/DDBJ whole genome shotgun (WGS) entry which is preliminary data.</text>
</comment>
<protein>
    <submittedName>
        <fullName evidence="1">2-deoxyribonucleoside glycosidase</fullName>
    </submittedName>
</protein>
<dbReference type="GO" id="GO:0016798">
    <property type="term" value="F:hydrolase activity, acting on glycosyl bonds"/>
    <property type="evidence" value="ECO:0007669"/>
    <property type="project" value="UniProtKB-KW"/>
</dbReference>
<proteinExistence type="predicted"/>
<keyword evidence="1" id="KW-0326">Glycosidase</keyword>
<keyword evidence="2" id="KW-1185">Reference proteome</keyword>
<dbReference type="Gene3D" id="3.40.50.450">
    <property type="match status" value="1"/>
</dbReference>
<keyword evidence="1" id="KW-0378">Hydrolase</keyword>
<evidence type="ECO:0000313" key="2">
    <source>
        <dbReference type="Proteomes" id="UP000240739"/>
    </source>
</evidence>
<accession>A0A2T4ULN1</accession>
<dbReference type="Pfam" id="PF05014">
    <property type="entry name" value="Nuc_deoxyrib_tr"/>
    <property type="match status" value="1"/>
</dbReference>
<dbReference type="EMBL" id="PYYB01000001">
    <property type="protein sequence ID" value="PTL60140.1"/>
    <property type="molecule type" value="Genomic_DNA"/>
</dbReference>
<dbReference type="RefSeq" id="WP_107568785.1">
    <property type="nucleotide sequence ID" value="NZ_PYYB01000001.1"/>
</dbReference>
<dbReference type="Proteomes" id="UP000240739">
    <property type="component" value="Unassembled WGS sequence"/>
</dbReference>
<dbReference type="AlphaFoldDB" id="A0A2T4ULN1"/>
<name>A0A2T4ULN1_9ACTN</name>
<organism evidence="1 2">
    <name type="scientific">Paraconexibacter algicola</name>
    <dbReference type="NCBI Taxonomy" id="2133960"/>
    <lineage>
        <taxon>Bacteria</taxon>
        <taxon>Bacillati</taxon>
        <taxon>Actinomycetota</taxon>
        <taxon>Thermoleophilia</taxon>
        <taxon>Solirubrobacterales</taxon>
        <taxon>Paraconexibacteraceae</taxon>
        <taxon>Paraconexibacter</taxon>
    </lineage>
</organism>
<dbReference type="OrthoDB" id="9792663at2"/>
<gene>
    <name evidence="1" type="ORF">C7Y72_11045</name>
</gene>
<sequence>MTPRTYVASPLGFTEAGRAYYAQTLLPTLATVVEVVDPWALTAAEEVERLQAAGRHAELNTLIGARNAEAIRSCTRLVAVLDGQEPDAGTCAEIGYAAGLGLRIDGLRTDWREAGEAGATVNLQVQYFVEASGGRIADSLDALVALLRDGV</sequence>
<dbReference type="InterPro" id="IPR007710">
    <property type="entry name" value="Nucleoside_deoxyribTrfase"/>
</dbReference>